<sequence>MRVAVVGAGVAGLTAALRLQQAGHVCDVHERWPGLGGMAATLDVGGGHLLERYYHHWFTSDRHIVALCEELGVGPIDWHPSSTAFFLEGRSWPFTSPLDLLRFSPLSLRDRLRMGLAVLRLQRAGRPVTEYEHETARAWILRQMGERPYERVWGPLLRGKFGSRADDISMAWLWGKFMLRRQLEGKEAREEFLGYPRDSFEPLWTALQQRIEAGGGRVLIDRPVARIERAERSGFTVHAGAPQSFRRGHDPRAFALAPEGPEHYDAVLATVPSDIFRGLLHDDLAAAIGDDYLGRLGRAEYHAALCLLLELDRPFSPYYWTNIADPQIPFVGLVEHTNLVDPARYDGRRFLYVANYVAPDDPLLALDRDALLAHYLPGLRRVRPDLDPSWIRASWLFREPAGQPIVTVGYHERIPPLQTGVPGLVLANTTQIYPEDRGTNYAVRLGGEAAQELLLSVGAAAAGPA</sequence>
<reference evidence="2 3" key="1">
    <citation type="submission" date="2018-03" db="EMBL/GenBank/DDBJ databases">
        <title>Aquarubrobacter algicola gen. nov., sp. nov., a novel actinobacterium isolated from shallow eutrophic lake during the end of cyanobacterial harmful algal blooms.</title>
        <authorList>
            <person name="Chun S.J."/>
        </authorList>
    </citation>
    <scope>NUCLEOTIDE SEQUENCE [LARGE SCALE GENOMIC DNA]</scope>
    <source>
        <strain evidence="2 3">Seoho-28</strain>
    </source>
</reference>
<dbReference type="NCBIfam" id="NF005560">
    <property type="entry name" value="PRK07233.1"/>
    <property type="match status" value="1"/>
</dbReference>
<dbReference type="AlphaFoldDB" id="A0A2T4UKS9"/>
<gene>
    <name evidence="2" type="ORF">C7Y72_09475</name>
</gene>
<comment type="caution">
    <text evidence="2">The sequence shown here is derived from an EMBL/GenBank/DDBJ whole genome shotgun (WGS) entry which is preliminary data.</text>
</comment>
<dbReference type="RefSeq" id="WP_107568506.1">
    <property type="nucleotide sequence ID" value="NZ_PYYB01000001.1"/>
</dbReference>
<evidence type="ECO:0000259" key="1">
    <source>
        <dbReference type="Pfam" id="PF01593"/>
    </source>
</evidence>
<organism evidence="2 3">
    <name type="scientific">Paraconexibacter algicola</name>
    <dbReference type="NCBI Taxonomy" id="2133960"/>
    <lineage>
        <taxon>Bacteria</taxon>
        <taxon>Bacillati</taxon>
        <taxon>Actinomycetota</taxon>
        <taxon>Thermoleophilia</taxon>
        <taxon>Solirubrobacterales</taxon>
        <taxon>Paraconexibacteraceae</taxon>
        <taxon>Paraconexibacter</taxon>
    </lineage>
</organism>
<name>A0A2T4UKS9_9ACTN</name>
<dbReference type="Pfam" id="PF01593">
    <property type="entry name" value="Amino_oxidase"/>
    <property type="match status" value="1"/>
</dbReference>
<proteinExistence type="predicted"/>
<dbReference type="Gene3D" id="1.10.3110.10">
    <property type="entry name" value="protoporphyrinogen ix oxidase, domain 3"/>
    <property type="match status" value="1"/>
</dbReference>
<protein>
    <recommendedName>
        <fullName evidence="1">Amine oxidase domain-containing protein</fullName>
    </recommendedName>
</protein>
<dbReference type="Gene3D" id="3.50.50.60">
    <property type="entry name" value="FAD/NAD(P)-binding domain"/>
    <property type="match status" value="1"/>
</dbReference>
<dbReference type="InterPro" id="IPR002937">
    <property type="entry name" value="Amino_oxidase"/>
</dbReference>
<dbReference type="InterPro" id="IPR050464">
    <property type="entry name" value="Zeta_carotene_desat/Oxidored"/>
</dbReference>
<dbReference type="GO" id="GO:0016491">
    <property type="term" value="F:oxidoreductase activity"/>
    <property type="evidence" value="ECO:0007669"/>
    <property type="project" value="InterPro"/>
</dbReference>
<dbReference type="PANTHER" id="PTHR42923">
    <property type="entry name" value="PROTOPORPHYRINOGEN OXIDASE"/>
    <property type="match status" value="1"/>
</dbReference>
<dbReference type="PRINTS" id="PR00419">
    <property type="entry name" value="ADXRDTASE"/>
</dbReference>
<feature type="domain" description="Amine oxidase" evidence="1">
    <location>
        <begin position="10"/>
        <end position="454"/>
    </location>
</feature>
<dbReference type="PANTHER" id="PTHR42923:SF46">
    <property type="entry name" value="AMINE OXIDASE"/>
    <property type="match status" value="1"/>
</dbReference>
<accession>A0A2T4UKS9</accession>
<dbReference type="OrthoDB" id="9803192at2"/>
<evidence type="ECO:0000313" key="3">
    <source>
        <dbReference type="Proteomes" id="UP000240739"/>
    </source>
</evidence>
<dbReference type="SUPFAM" id="SSF51905">
    <property type="entry name" value="FAD/NAD(P)-binding domain"/>
    <property type="match status" value="1"/>
</dbReference>
<dbReference type="InterPro" id="IPR036188">
    <property type="entry name" value="FAD/NAD-bd_sf"/>
</dbReference>
<keyword evidence="3" id="KW-1185">Reference proteome</keyword>
<evidence type="ECO:0000313" key="2">
    <source>
        <dbReference type="EMBL" id="PTL59862.1"/>
    </source>
</evidence>
<dbReference type="EMBL" id="PYYB01000001">
    <property type="protein sequence ID" value="PTL59862.1"/>
    <property type="molecule type" value="Genomic_DNA"/>
</dbReference>
<dbReference type="Gene3D" id="3.90.660.20">
    <property type="entry name" value="Protoporphyrinogen oxidase, mitochondrial, domain 2"/>
    <property type="match status" value="1"/>
</dbReference>
<dbReference type="Proteomes" id="UP000240739">
    <property type="component" value="Unassembled WGS sequence"/>
</dbReference>